<name>A0A140NQU0_PROSM</name>
<dbReference type="OrthoDB" id="6522787at2"/>
<proteinExistence type="predicted"/>
<gene>
    <name evidence="3" type="ordered locus">S70_16065</name>
</gene>
<dbReference type="GO" id="GO:0009289">
    <property type="term" value="C:pilus"/>
    <property type="evidence" value="ECO:0007669"/>
    <property type="project" value="InterPro"/>
</dbReference>
<reference evidence="3 4" key="1">
    <citation type="journal article" date="2012" name="J. Bacteriol.">
        <title>Complete Genome Sequence of Providencia stuartii Clinical Isolate MRSN 2154.</title>
        <authorList>
            <person name="Clifford R.J."/>
            <person name="Hang J."/>
            <person name="Riley M.C."/>
            <person name="Onmus-Leone F."/>
            <person name="Kuschner R.A."/>
            <person name="Lesho E.P."/>
            <person name="Waterman P.E."/>
        </authorList>
    </citation>
    <scope>NUCLEOTIDE SEQUENCE [LARGE SCALE GENOMIC DNA]</scope>
    <source>
        <strain evidence="3 4">MRSN 2154</strain>
    </source>
</reference>
<dbReference type="InterPro" id="IPR036937">
    <property type="entry name" value="Adhesion_dom_fimbrial_sf"/>
</dbReference>
<dbReference type="InterPro" id="IPR050263">
    <property type="entry name" value="Bact_Fimbrial_Adh_Pro"/>
</dbReference>
<dbReference type="PANTHER" id="PTHR33420:SF26">
    <property type="entry name" value="FIMBRIAL SUBUNIT"/>
    <property type="match status" value="1"/>
</dbReference>
<dbReference type="Proteomes" id="UP000005012">
    <property type="component" value="Chromosome"/>
</dbReference>
<evidence type="ECO:0000313" key="3">
    <source>
        <dbReference type="EMBL" id="AFH95028.1"/>
    </source>
</evidence>
<dbReference type="GO" id="GO:0043709">
    <property type="term" value="P:cell adhesion involved in single-species biofilm formation"/>
    <property type="evidence" value="ECO:0007669"/>
    <property type="project" value="TreeGrafter"/>
</dbReference>
<organism evidence="3 4">
    <name type="scientific">Providencia stuartii (strain MRSN 2154)</name>
    <dbReference type="NCBI Taxonomy" id="1157951"/>
    <lineage>
        <taxon>Bacteria</taxon>
        <taxon>Pseudomonadati</taxon>
        <taxon>Pseudomonadota</taxon>
        <taxon>Gammaproteobacteria</taxon>
        <taxon>Enterobacterales</taxon>
        <taxon>Morganellaceae</taxon>
        <taxon>Providencia</taxon>
    </lineage>
</organism>
<evidence type="ECO:0000259" key="2">
    <source>
        <dbReference type="Pfam" id="PF00419"/>
    </source>
</evidence>
<dbReference type="AlphaFoldDB" id="A0A140NQU0"/>
<dbReference type="PATRIC" id="fig|1157951.4.peg.3231"/>
<evidence type="ECO:0000313" key="4">
    <source>
        <dbReference type="Proteomes" id="UP000005012"/>
    </source>
</evidence>
<reference evidence="4" key="2">
    <citation type="submission" date="2012-04" db="EMBL/GenBank/DDBJ databases">
        <title>Complete genome sequence of Providencia stuartii clinical isolate MRSN 2154.</title>
        <authorList>
            <person name="Clifford R.J."/>
            <person name="Hang J."/>
            <person name="Riley M.C."/>
            <person name="Onmus-Leone F."/>
            <person name="Kuschner R.A."/>
            <person name="Lesho E.P."/>
            <person name="Waterman P.E."/>
        </authorList>
    </citation>
    <scope>NUCLEOTIDE SEQUENCE [LARGE SCALE GENOMIC DNA]</scope>
    <source>
        <strain evidence="4">MRSN 2154</strain>
    </source>
</reference>
<feature type="chain" id="PRO_5007303816" evidence="1">
    <location>
        <begin position="22"/>
        <end position="171"/>
    </location>
</feature>
<dbReference type="RefSeq" id="WP_014657784.1">
    <property type="nucleotide sequence ID" value="NC_017731.1"/>
</dbReference>
<keyword evidence="1" id="KW-0732">Signal</keyword>
<dbReference type="PANTHER" id="PTHR33420">
    <property type="entry name" value="FIMBRIAL SUBUNIT ELFA-RELATED"/>
    <property type="match status" value="1"/>
</dbReference>
<dbReference type="InterPro" id="IPR000259">
    <property type="entry name" value="Adhesion_dom_fimbrial"/>
</dbReference>
<dbReference type="Gene3D" id="2.60.40.1090">
    <property type="entry name" value="Fimbrial-type adhesion domain"/>
    <property type="match status" value="1"/>
</dbReference>
<evidence type="ECO:0000256" key="1">
    <source>
        <dbReference type="SAM" id="SignalP"/>
    </source>
</evidence>
<dbReference type="SUPFAM" id="SSF49401">
    <property type="entry name" value="Bacterial adhesins"/>
    <property type="match status" value="1"/>
</dbReference>
<accession>A0A140NQU0</accession>
<dbReference type="HOGENOM" id="CLU_088965_3_1_6"/>
<dbReference type="GeneID" id="93520153"/>
<dbReference type="KEGG" id="psi:S70_16065"/>
<dbReference type="InterPro" id="IPR008966">
    <property type="entry name" value="Adhesion_dom_sf"/>
</dbReference>
<dbReference type="EMBL" id="CP003488">
    <property type="protein sequence ID" value="AFH95028.1"/>
    <property type="molecule type" value="Genomic_DNA"/>
</dbReference>
<feature type="domain" description="Fimbrial-type adhesion" evidence="2">
    <location>
        <begin position="28"/>
        <end position="171"/>
    </location>
</feature>
<protein>
    <submittedName>
        <fullName evidence="3">Fimbrial protein</fullName>
    </submittedName>
</protein>
<sequence length="171" mass="17311">MSKKIILAALISGVMSSSVFAAGSGTVSFQGEIIDAPCGISADTASQIVPMGKISNASLADGGKSTAQNFNIQLVDCDVSTLKTVDVSFTGGAIGTDSDMLAIQGSASGAGVVVIGMNGEKVKFDGSSVTNQNLLTGRNTLNFSAYLQGLSGQAIVPGDFTAVSNFLLEYK</sequence>
<dbReference type="Pfam" id="PF00419">
    <property type="entry name" value="Fimbrial"/>
    <property type="match status" value="1"/>
</dbReference>
<feature type="signal peptide" evidence="1">
    <location>
        <begin position="1"/>
        <end position="21"/>
    </location>
</feature>